<dbReference type="InterPro" id="IPR000944">
    <property type="entry name" value="Tscrpt_reg_Rrf2"/>
</dbReference>
<proteinExistence type="predicted"/>
<organism evidence="2 3">
    <name type="scientific">Parapusillimonas granuli</name>
    <dbReference type="NCBI Taxonomy" id="380911"/>
    <lineage>
        <taxon>Bacteria</taxon>
        <taxon>Pseudomonadati</taxon>
        <taxon>Pseudomonadota</taxon>
        <taxon>Betaproteobacteria</taxon>
        <taxon>Burkholderiales</taxon>
        <taxon>Alcaligenaceae</taxon>
        <taxon>Parapusillimonas</taxon>
    </lineage>
</organism>
<dbReference type="Pfam" id="PF02082">
    <property type="entry name" value="Rrf2"/>
    <property type="match status" value="1"/>
</dbReference>
<dbReference type="EMBL" id="JACCEM010000004">
    <property type="protein sequence ID" value="NYT49528.1"/>
    <property type="molecule type" value="Genomic_DNA"/>
</dbReference>
<comment type="caution">
    <text evidence="2">The sequence shown here is derived from an EMBL/GenBank/DDBJ whole genome shotgun (WGS) entry which is preliminary data.</text>
</comment>
<dbReference type="RefSeq" id="WP_180154819.1">
    <property type="nucleotide sequence ID" value="NZ_JACCEM010000004.1"/>
</dbReference>
<dbReference type="GO" id="GO:0003700">
    <property type="term" value="F:DNA-binding transcription factor activity"/>
    <property type="evidence" value="ECO:0007669"/>
    <property type="project" value="TreeGrafter"/>
</dbReference>
<reference evidence="2 3" key="1">
    <citation type="submission" date="2020-07" db="EMBL/GenBank/DDBJ databases">
        <title>Taxonomic revisions and descriptions of new bacterial species based on genomic comparisons in the high-G+C-content subgroup of the family Alcaligenaceae.</title>
        <authorList>
            <person name="Szabo A."/>
            <person name="Felfoldi T."/>
        </authorList>
    </citation>
    <scope>NUCLEOTIDE SEQUENCE [LARGE SCALE GENOMIC DNA]</scope>
    <source>
        <strain evidence="2 3">LMG 24012</strain>
    </source>
</reference>
<sequence>MRLTTMTDYAMRMLMYVAQHPDRLCTIAEIAKYYGVSEPHLMKITHKLAQHGWLETVRGKHGGMRLARPPREINLGAILRDMENDFALVECLDGGSHCILADRCGLTGVVQGALQQFMRHFEQYTLADIMPQDPAAAAPLTQYVKLENDVFSPVDQGSK</sequence>
<keyword evidence="3" id="KW-1185">Reference proteome</keyword>
<dbReference type="InterPro" id="IPR036390">
    <property type="entry name" value="WH_DNA-bd_sf"/>
</dbReference>
<evidence type="ECO:0000256" key="1">
    <source>
        <dbReference type="ARBA" id="ARBA00023125"/>
    </source>
</evidence>
<name>A0A853FXF6_9BURK</name>
<dbReference type="InterPro" id="IPR036388">
    <property type="entry name" value="WH-like_DNA-bd_sf"/>
</dbReference>
<dbReference type="Proteomes" id="UP000559809">
    <property type="component" value="Unassembled WGS sequence"/>
</dbReference>
<keyword evidence="1" id="KW-0238">DNA-binding</keyword>
<dbReference type="GO" id="GO:0003677">
    <property type="term" value="F:DNA binding"/>
    <property type="evidence" value="ECO:0007669"/>
    <property type="project" value="UniProtKB-KW"/>
</dbReference>
<gene>
    <name evidence="2" type="ORF">H0A72_09445</name>
</gene>
<evidence type="ECO:0000313" key="2">
    <source>
        <dbReference type="EMBL" id="NYT49528.1"/>
    </source>
</evidence>
<dbReference type="PROSITE" id="PS51197">
    <property type="entry name" value="HTH_RRF2_2"/>
    <property type="match status" value="1"/>
</dbReference>
<dbReference type="SUPFAM" id="SSF46785">
    <property type="entry name" value="Winged helix' DNA-binding domain"/>
    <property type="match status" value="1"/>
</dbReference>
<dbReference type="Gene3D" id="1.10.10.10">
    <property type="entry name" value="Winged helix-like DNA-binding domain superfamily/Winged helix DNA-binding domain"/>
    <property type="match status" value="1"/>
</dbReference>
<accession>A0A853FXF6</accession>
<dbReference type="PANTHER" id="PTHR33221">
    <property type="entry name" value="WINGED HELIX-TURN-HELIX TRANSCRIPTIONAL REGULATOR, RRF2 FAMILY"/>
    <property type="match status" value="1"/>
</dbReference>
<protein>
    <submittedName>
        <fullName evidence="2">Rrf2 family transcriptional regulator</fullName>
    </submittedName>
</protein>
<dbReference type="AlphaFoldDB" id="A0A853FXF6"/>
<dbReference type="NCBIfam" id="TIGR00738">
    <property type="entry name" value="rrf2_super"/>
    <property type="match status" value="1"/>
</dbReference>
<evidence type="ECO:0000313" key="3">
    <source>
        <dbReference type="Proteomes" id="UP000559809"/>
    </source>
</evidence>
<dbReference type="GO" id="GO:0005829">
    <property type="term" value="C:cytosol"/>
    <property type="evidence" value="ECO:0007669"/>
    <property type="project" value="TreeGrafter"/>
</dbReference>
<dbReference type="PANTHER" id="PTHR33221:SF4">
    <property type="entry name" value="HTH-TYPE TRANSCRIPTIONAL REPRESSOR NSRR"/>
    <property type="match status" value="1"/>
</dbReference>